<feature type="chain" id="PRO_5041862753" evidence="1">
    <location>
        <begin position="19"/>
        <end position="214"/>
    </location>
</feature>
<dbReference type="eggNOG" id="KOG3017">
    <property type="taxonomic scope" value="Eukaryota"/>
</dbReference>
<reference evidence="4" key="2">
    <citation type="journal article" date="2021" name="BMC Ecol Evol">
        <title>Adaptive evolution of Moniliophthora PR-1 proteins towards its pathogenic lifestyle.</title>
        <authorList>
            <person name="Vasconcelos A.A."/>
            <person name="Jose J."/>
            <person name="Tokimatu P.M."/>
            <person name="Camargo A.P."/>
            <person name="Teixeira P.J.P.L."/>
            <person name="Thomazella D.P.T."/>
            <person name="do Prado P.F.V."/>
            <person name="Fiorin G.L."/>
            <person name="Costa J.L."/>
            <person name="Figueira A."/>
            <person name="Carazzolle M.F."/>
            <person name="Pereira G.A.G."/>
            <person name="Baroni R.M."/>
        </authorList>
    </citation>
    <scope>NUCLEOTIDE SEQUENCE</scope>
    <source>
        <strain evidence="4">AP01</strain>
        <strain evidence="5">ERI005</strain>
    </source>
</reference>
<dbReference type="InterPro" id="IPR035940">
    <property type="entry name" value="CAP_sf"/>
</dbReference>
<evidence type="ECO:0000313" key="6">
    <source>
        <dbReference type="Proteomes" id="UP000054988"/>
    </source>
</evidence>
<dbReference type="SMART" id="SM00198">
    <property type="entry name" value="SCP"/>
    <property type="match status" value="1"/>
</dbReference>
<evidence type="ECO:0000313" key="4">
    <source>
        <dbReference type="EMBL" id="QVT77587.1"/>
    </source>
</evidence>
<dbReference type="EMBL" id="LATX01001452">
    <property type="protein sequence ID" value="KTB41490.1"/>
    <property type="molecule type" value="Genomic_DNA"/>
</dbReference>
<dbReference type="PRINTS" id="PR00837">
    <property type="entry name" value="V5TPXLIKE"/>
</dbReference>
<dbReference type="InterPro" id="IPR001283">
    <property type="entry name" value="CRISP-related"/>
</dbReference>
<dbReference type="InterPro" id="IPR014044">
    <property type="entry name" value="CAP_dom"/>
</dbReference>
<dbReference type="Pfam" id="PF00188">
    <property type="entry name" value="CAP"/>
    <property type="match status" value="1"/>
</dbReference>
<proteinExistence type="predicted"/>
<dbReference type="PANTHER" id="PTHR10334">
    <property type="entry name" value="CYSTEINE-RICH SECRETORY PROTEIN-RELATED"/>
    <property type="match status" value="1"/>
</dbReference>
<accession>A0A0W0FYQ3</accession>
<organism evidence="3 6">
    <name type="scientific">Moniliophthora roreri</name>
    <name type="common">Frosty pod rot fungus</name>
    <name type="synonym">Monilia roreri</name>
    <dbReference type="NCBI Taxonomy" id="221103"/>
    <lineage>
        <taxon>Eukaryota</taxon>
        <taxon>Fungi</taxon>
        <taxon>Dikarya</taxon>
        <taxon>Basidiomycota</taxon>
        <taxon>Agaricomycotina</taxon>
        <taxon>Agaricomycetes</taxon>
        <taxon>Agaricomycetidae</taxon>
        <taxon>Agaricales</taxon>
        <taxon>Marasmiineae</taxon>
        <taxon>Marasmiaceae</taxon>
        <taxon>Moniliophthora</taxon>
    </lineage>
</organism>
<gene>
    <name evidence="3" type="ORF">WG66_5930</name>
</gene>
<reference evidence="3 6" key="1">
    <citation type="submission" date="2015-12" db="EMBL/GenBank/DDBJ databases">
        <title>Draft genome sequence of Moniliophthora roreri, the causal agent of frosty pod rot of cacao.</title>
        <authorList>
            <person name="Aime M.C."/>
            <person name="Diaz-Valderrama J.R."/>
            <person name="Kijpornyongpan T."/>
            <person name="Phillips-Mora W."/>
        </authorList>
    </citation>
    <scope>NUCLEOTIDE SEQUENCE [LARGE SCALE GENOMIC DNA]</scope>
    <source>
        <strain evidence="3 6">MCA 2952</strain>
    </source>
</reference>
<dbReference type="EMBL" id="MW659412">
    <property type="protein sequence ID" value="QVT77593.1"/>
    <property type="molecule type" value="Genomic_DNA"/>
</dbReference>
<protein>
    <submittedName>
        <fullName evidence="4">Pathogenesis-related protein 1</fullName>
    </submittedName>
    <submittedName>
        <fullName evidence="3">Putative PR-1 protein</fullName>
    </submittedName>
</protein>
<sequence length="214" mass="24121">MYFWPLIVFISVLSPVFGFPSRLDTSLAVPDYPDPYPSNPKAEFPKERVFDRDDADTSNVCRRLNPTDEWKNTVLDQHNVNRAHYGAKPLTWSDELYPGTEEWACNCQFEHSDARGRYGENLAAGTLVSYGIENAMASWMNESGSYDYGHPRFSTSTSHFTQVVWKSTTQVACALAICKSGTIFSMKSSNYVVCRYNPPGNDDRGFTKNVGIPQ</sequence>
<feature type="domain" description="SCP" evidence="2">
    <location>
        <begin position="69"/>
        <end position="204"/>
    </location>
</feature>
<reference evidence="4" key="3">
    <citation type="submission" date="2021-02" db="EMBL/GenBank/DDBJ databases">
        <authorList>
            <person name="de Vasconcelos A.A."/>
            <person name="Jose J."/>
            <person name="Tokimatu P.M."/>
            <person name="Camargo A.P."/>
            <person name="Teixeira P.J.P.L."/>
            <person name="Thomazzella D.P.T."/>
            <person name="Prado P.F.V."/>
            <person name="Fiorin G.L."/>
            <person name="Carazzolle M.F."/>
            <person name="Pereira G.A.G."/>
            <person name="Baroni R.M."/>
        </authorList>
    </citation>
    <scope>NUCLEOTIDE SEQUENCE</scope>
    <source>
        <strain evidence="4">AP01</strain>
        <strain evidence="5">ERI005</strain>
    </source>
</reference>
<dbReference type="EMBL" id="MW659406">
    <property type="protein sequence ID" value="QVT77587.1"/>
    <property type="molecule type" value="Genomic_DNA"/>
</dbReference>
<dbReference type="Proteomes" id="UP000054988">
    <property type="component" value="Unassembled WGS sequence"/>
</dbReference>
<evidence type="ECO:0000256" key="1">
    <source>
        <dbReference type="SAM" id="SignalP"/>
    </source>
</evidence>
<name>A0A0W0FYQ3_MONRR</name>
<evidence type="ECO:0000259" key="2">
    <source>
        <dbReference type="SMART" id="SM00198"/>
    </source>
</evidence>
<feature type="signal peptide" evidence="1">
    <location>
        <begin position="1"/>
        <end position="18"/>
    </location>
</feature>
<evidence type="ECO:0000313" key="5">
    <source>
        <dbReference type="EMBL" id="QVT77593.1"/>
    </source>
</evidence>
<keyword evidence="1" id="KW-0732">Signal</keyword>
<dbReference type="AlphaFoldDB" id="A0A0W0FYQ3"/>
<evidence type="ECO:0000313" key="3">
    <source>
        <dbReference type="EMBL" id="KTB41490.1"/>
    </source>
</evidence>
<dbReference type="Gene3D" id="3.40.33.10">
    <property type="entry name" value="CAP"/>
    <property type="match status" value="1"/>
</dbReference>
<dbReference type="SUPFAM" id="SSF55797">
    <property type="entry name" value="PR-1-like"/>
    <property type="match status" value="1"/>
</dbReference>